<dbReference type="GO" id="GO:0003676">
    <property type="term" value="F:nucleic acid binding"/>
    <property type="evidence" value="ECO:0007669"/>
    <property type="project" value="InterPro"/>
</dbReference>
<dbReference type="CDD" id="cd06127">
    <property type="entry name" value="DEDDh"/>
    <property type="match status" value="1"/>
</dbReference>
<dbReference type="SUPFAM" id="SSF53098">
    <property type="entry name" value="Ribonuclease H-like"/>
    <property type="match status" value="1"/>
</dbReference>
<dbReference type="GO" id="GO:0008408">
    <property type="term" value="F:3'-5' exonuclease activity"/>
    <property type="evidence" value="ECO:0007669"/>
    <property type="project" value="TreeGrafter"/>
</dbReference>
<gene>
    <name evidence="5" type="ORF">HMPREF2128_04255</name>
</gene>
<dbReference type="InterPro" id="IPR013520">
    <property type="entry name" value="Ribonucl_H"/>
</dbReference>
<dbReference type="InterPro" id="IPR036397">
    <property type="entry name" value="RNaseH_sf"/>
</dbReference>
<proteinExistence type="predicted"/>
<sequence>MTSSSAHSAPHPWHELPRAAFDLETTSPNPHEARIVSANISIINGKAELMQSHNWLVNPGVPIPPETTKIHGISDADVQADGRDPVEAVREMSELLSQLFQTMPVIAFNAPYDFTVLRSEAQRHGVETIDASPVIDPLVLDRKLDRFRRGKRTLSVMSEFYNVPLNNAHTADADALAAVGVADEIARRYPAEVQIDPLLLHSQQVQWHQEWAANFQDFLRRKNPSARVDGSWPLTYGGAA</sequence>
<dbReference type="Pfam" id="PF00929">
    <property type="entry name" value="RNase_T"/>
    <property type="match status" value="1"/>
</dbReference>
<dbReference type="InterPro" id="IPR012337">
    <property type="entry name" value="RNaseH-like_sf"/>
</dbReference>
<evidence type="ECO:0000259" key="4">
    <source>
        <dbReference type="SMART" id="SM00479"/>
    </source>
</evidence>
<dbReference type="PANTHER" id="PTHR30231">
    <property type="entry name" value="DNA POLYMERASE III SUBUNIT EPSILON"/>
    <property type="match status" value="1"/>
</dbReference>
<evidence type="ECO:0000256" key="3">
    <source>
        <dbReference type="ARBA" id="ARBA00022839"/>
    </source>
</evidence>
<protein>
    <submittedName>
        <fullName evidence="5">DNA polymerase III subunit epsilon</fullName>
    </submittedName>
</protein>
<evidence type="ECO:0000313" key="5">
    <source>
        <dbReference type="EMBL" id="KGF20652.1"/>
    </source>
</evidence>
<dbReference type="PANTHER" id="PTHR30231:SF4">
    <property type="entry name" value="PROTEIN NEN2"/>
    <property type="match status" value="1"/>
</dbReference>
<organism evidence="5 6">
    <name type="scientific">Pseudoglutamicibacter albus DNF00011</name>
    <dbReference type="NCBI Taxonomy" id="1401063"/>
    <lineage>
        <taxon>Bacteria</taxon>
        <taxon>Bacillati</taxon>
        <taxon>Actinomycetota</taxon>
        <taxon>Actinomycetes</taxon>
        <taxon>Micrococcales</taxon>
        <taxon>Micrococcaceae</taxon>
        <taxon>Pseudoglutamicibacter</taxon>
    </lineage>
</organism>
<keyword evidence="1" id="KW-0540">Nuclease</keyword>
<feature type="domain" description="Exonuclease" evidence="4">
    <location>
        <begin position="17"/>
        <end position="191"/>
    </location>
</feature>
<dbReference type="RefSeq" id="WP_035755421.1">
    <property type="nucleotide sequence ID" value="NZ_JRNH01000012.1"/>
</dbReference>
<dbReference type="AlphaFoldDB" id="A0A095ZQ05"/>
<dbReference type="SMART" id="SM00479">
    <property type="entry name" value="EXOIII"/>
    <property type="match status" value="1"/>
</dbReference>
<dbReference type="Proteomes" id="UP000053528">
    <property type="component" value="Unassembled WGS sequence"/>
</dbReference>
<dbReference type="NCBIfam" id="NF005927">
    <property type="entry name" value="PRK07942.1"/>
    <property type="match status" value="1"/>
</dbReference>
<dbReference type="EMBL" id="JRNH01000012">
    <property type="protein sequence ID" value="KGF20652.1"/>
    <property type="molecule type" value="Genomic_DNA"/>
</dbReference>
<evidence type="ECO:0000256" key="1">
    <source>
        <dbReference type="ARBA" id="ARBA00022722"/>
    </source>
</evidence>
<comment type="caution">
    <text evidence="5">The sequence shown here is derived from an EMBL/GenBank/DDBJ whole genome shotgun (WGS) entry which is preliminary data.</text>
</comment>
<dbReference type="GO" id="GO:0005829">
    <property type="term" value="C:cytosol"/>
    <property type="evidence" value="ECO:0007669"/>
    <property type="project" value="TreeGrafter"/>
</dbReference>
<dbReference type="Gene3D" id="3.30.420.10">
    <property type="entry name" value="Ribonuclease H-like superfamily/Ribonuclease H"/>
    <property type="match status" value="1"/>
</dbReference>
<name>A0A095ZQ05_9MICC</name>
<evidence type="ECO:0000313" key="6">
    <source>
        <dbReference type="Proteomes" id="UP000053528"/>
    </source>
</evidence>
<keyword evidence="3" id="KW-0269">Exonuclease</keyword>
<evidence type="ECO:0000256" key="2">
    <source>
        <dbReference type="ARBA" id="ARBA00022801"/>
    </source>
</evidence>
<reference evidence="5 6" key="1">
    <citation type="submission" date="2014-07" db="EMBL/GenBank/DDBJ databases">
        <authorList>
            <person name="McCorrison J."/>
            <person name="Sanka R."/>
            <person name="Torralba M."/>
            <person name="Gillis M."/>
            <person name="Haft D.H."/>
            <person name="Methe B."/>
            <person name="Sutton G."/>
            <person name="Nelson K.E."/>
        </authorList>
    </citation>
    <scope>NUCLEOTIDE SEQUENCE [LARGE SCALE GENOMIC DNA]</scope>
    <source>
        <strain evidence="5 6">DNF00011</strain>
    </source>
</reference>
<keyword evidence="2" id="KW-0378">Hydrolase</keyword>
<accession>A0A095ZQ05</accession>